<accession>A0A9N9GGG0</accession>
<name>A0A9N9GGG0_9GLOM</name>
<proteinExistence type="predicted"/>
<evidence type="ECO:0000313" key="1">
    <source>
        <dbReference type="EMBL" id="CAG8606113.1"/>
    </source>
</evidence>
<protein>
    <submittedName>
        <fullName evidence="1">4947_t:CDS:1</fullName>
    </submittedName>
</protein>
<comment type="caution">
    <text evidence="1">The sequence shown here is derived from an EMBL/GenBank/DDBJ whole genome shotgun (WGS) entry which is preliminary data.</text>
</comment>
<feature type="non-terminal residue" evidence="1">
    <location>
        <position position="1"/>
    </location>
</feature>
<dbReference type="AlphaFoldDB" id="A0A9N9GGG0"/>
<gene>
    <name evidence="1" type="ORF">AGERDE_LOCUS9349</name>
</gene>
<organism evidence="1 2">
    <name type="scientific">Ambispora gerdemannii</name>
    <dbReference type="NCBI Taxonomy" id="144530"/>
    <lineage>
        <taxon>Eukaryota</taxon>
        <taxon>Fungi</taxon>
        <taxon>Fungi incertae sedis</taxon>
        <taxon>Mucoromycota</taxon>
        <taxon>Glomeromycotina</taxon>
        <taxon>Glomeromycetes</taxon>
        <taxon>Archaeosporales</taxon>
        <taxon>Ambisporaceae</taxon>
        <taxon>Ambispora</taxon>
    </lineage>
</organism>
<dbReference type="OrthoDB" id="10560066at2759"/>
<sequence>FFTGPLVKAKDTLRLEDGCSRVPSTILSSSSLDKELENFNFSDVQIQKKITIPTIITTDVTKHGRHHEKDRSKFHHQYTPYFEDWNGVFFDTINTEEEEIQLNLVWEEKSLYRLETTKLLSLSSLSSYDRFFLDVAFSHNLGEVDDDDSDFNDDFLVLDSPFFHPLMDNIY</sequence>
<dbReference type="Proteomes" id="UP000789831">
    <property type="component" value="Unassembled WGS sequence"/>
</dbReference>
<keyword evidence="2" id="KW-1185">Reference proteome</keyword>
<reference evidence="1" key="1">
    <citation type="submission" date="2021-06" db="EMBL/GenBank/DDBJ databases">
        <authorList>
            <person name="Kallberg Y."/>
            <person name="Tangrot J."/>
            <person name="Rosling A."/>
        </authorList>
    </citation>
    <scope>NUCLEOTIDE SEQUENCE</scope>
    <source>
        <strain evidence="1">MT106</strain>
    </source>
</reference>
<evidence type="ECO:0000313" key="2">
    <source>
        <dbReference type="Proteomes" id="UP000789831"/>
    </source>
</evidence>
<dbReference type="EMBL" id="CAJVPL010002302">
    <property type="protein sequence ID" value="CAG8606113.1"/>
    <property type="molecule type" value="Genomic_DNA"/>
</dbReference>